<evidence type="ECO:0000313" key="2">
    <source>
        <dbReference type="EMBL" id="KAA5544234.1"/>
    </source>
</evidence>
<name>A0A5M6D9P6_9BACT</name>
<evidence type="ECO:0000256" key="1">
    <source>
        <dbReference type="SAM" id="Phobius"/>
    </source>
</evidence>
<feature type="transmembrane region" description="Helical" evidence="1">
    <location>
        <begin position="55"/>
        <end position="73"/>
    </location>
</feature>
<dbReference type="Proteomes" id="UP000323426">
    <property type="component" value="Unassembled WGS sequence"/>
</dbReference>
<reference evidence="2 3" key="1">
    <citation type="submission" date="2019-09" db="EMBL/GenBank/DDBJ databases">
        <title>Genome sequence and assembly of Adhaeribacter sp.</title>
        <authorList>
            <person name="Chhetri G."/>
        </authorList>
    </citation>
    <scope>NUCLEOTIDE SEQUENCE [LARGE SCALE GENOMIC DNA]</scope>
    <source>
        <strain evidence="2 3">DK36</strain>
    </source>
</reference>
<proteinExistence type="predicted"/>
<organism evidence="2 3">
    <name type="scientific">Adhaeribacter rhizoryzae</name>
    <dbReference type="NCBI Taxonomy" id="2607907"/>
    <lineage>
        <taxon>Bacteria</taxon>
        <taxon>Pseudomonadati</taxon>
        <taxon>Bacteroidota</taxon>
        <taxon>Cytophagia</taxon>
        <taxon>Cytophagales</taxon>
        <taxon>Hymenobacteraceae</taxon>
        <taxon>Adhaeribacter</taxon>
    </lineage>
</organism>
<gene>
    <name evidence="2" type="ORF">F0145_15115</name>
</gene>
<keyword evidence="1" id="KW-1133">Transmembrane helix</keyword>
<dbReference type="EMBL" id="VWSF01000011">
    <property type="protein sequence ID" value="KAA5544234.1"/>
    <property type="molecule type" value="Genomic_DNA"/>
</dbReference>
<dbReference type="RefSeq" id="WP_150089365.1">
    <property type="nucleotide sequence ID" value="NZ_VWSF01000011.1"/>
</dbReference>
<keyword evidence="1" id="KW-0472">Membrane</keyword>
<sequence>MNIIEKGTGKQIEFLEKVNKSTWKKWLAVAIVLLLLAGGVFLLKLYPLVFSPYDFIFIAFFIVVASYLLVRVLRMK</sequence>
<accession>A0A5M6D9P6</accession>
<keyword evidence="1" id="KW-0812">Transmembrane</keyword>
<dbReference type="AlphaFoldDB" id="A0A5M6D9P6"/>
<keyword evidence="3" id="KW-1185">Reference proteome</keyword>
<feature type="transmembrane region" description="Helical" evidence="1">
    <location>
        <begin position="26"/>
        <end position="49"/>
    </location>
</feature>
<comment type="caution">
    <text evidence="2">The sequence shown here is derived from an EMBL/GenBank/DDBJ whole genome shotgun (WGS) entry which is preliminary data.</text>
</comment>
<protein>
    <submittedName>
        <fullName evidence="2">Uncharacterized protein</fullName>
    </submittedName>
</protein>
<evidence type="ECO:0000313" key="3">
    <source>
        <dbReference type="Proteomes" id="UP000323426"/>
    </source>
</evidence>